<accession>A0ABY7NAG3</accession>
<organism evidence="3 4">
    <name type="scientific">Alcaligenes faecalis</name>
    <dbReference type="NCBI Taxonomy" id="511"/>
    <lineage>
        <taxon>Bacteria</taxon>
        <taxon>Pseudomonadati</taxon>
        <taxon>Pseudomonadota</taxon>
        <taxon>Betaproteobacteria</taxon>
        <taxon>Burkholderiales</taxon>
        <taxon>Alcaligenaceae</taxon>
        <taxon>Alcaligenes</taxon>
    </lineage>
</organism>
<protein>
    <submittedName>
        <fullName evidence="3">Low affinity iron permease family protein</fullName>
    </submittedName>
</protein>
<dbReference type="RefSeq" id="WP_253248706.1">
    <property type="nucleotide sequence ID" value="NZ_CP096916.1"/>
</dbReference>
<feature type="region of interest" description="Disordered" evidence="1">
    <location>
        <begin position="1"/>
        <end position="25"/>
    </location>
</feature>
<dbReference type="Proteomes" id="UP001211866">
    <property type="component" value="Chromosome"/>
</dbReference>
<feature type="transmembrane region" description="Helical" evidence="2">
    <location>
        <begin position="168"/>
        <end position="187"/>
    </location>
</feature>
<sequence length="249" mass="28259">MGSGSCKKSFRSQKPVRRNPENRSHCSFSLGESRSECLSWAAAGGFLQGRDGKAVVSLFDLRLNFAQFRFYLKYMRGSQDYTAFIYKGFAMKNDKHSLEKDRLSSSACRQEDPPLVKPCKPDSVDSFFDRFAKAVTRFAGSPIMFSVAVLAVLVWALSGPYFNYSETWQLIINTGTTIITFLMVFLIQQNQNKDSKALHIKLDELIISLTDANERLIDVEELDEKQLKKLEAYYSSIALKARRRLDGGE</sequence>
<feature type="compositionally biased region" description="Basic residues" evidence="1">
    <location>
        <begin position="8"/>
        <end position="17"/>
    </location>
</feature>
<feature type="transmembrane region" description="Helical" evidence="2">
    <location>
        <begin position="143"/>
        <end position="162"/>
    </location>
</feature>
<reference evidence="3 4" key="1">
    <citation type="submission" date="2022-05" db="EMBL/GenBank/DDBJ databases">
        <title>Complete sequence of strain NY11312.</title>
        <authorList>
            <person name="Zhou D."/>
        </authorList>
    </citation>
    <scope>NUCLEOTIDE SEQUENCE [LARGE SCALE GENOMIC DNA]</scope>
    <source>
        <strain evidence="3 4">NY11312</strain>
    </source>
</reference>
<keyword evidence="2" id="KW-0472">Membrane</keyword>
<evidence type="ECO:0000313" key="3">
    <source>
        <dbReference type="EMBL" id="WBM39189.1"/>
    </source>
</evidence>
<keyword evidence="4" id="KW-1185">Reference proteome</keyword>
<keyword evidence="2" id="KW-1133">Transmembrane helix</keyword>
<proteinExistence type="predicted"/>
<dbReference type="InterPro" id="IPR007251">
    <property type="entry name" value="Iron_permease_Fet4"/>
</dbReference>
<keyword evidence="2" id="KW-0812">Transmembrane</keyword>
<evidence type="ECO:0000256" key="1">
    <source>
        <dbReference type="SAM" id="MobiDB-lite"/>
    </source>
</evidence>
<gene>
    <name evidence="3" type="ORF">M2J83_05020</name>
</gene>
<dbReference type="Pfam" id="PF04120">
    <property type="entry name" value="Iron_permease"/>
    <property type="match status" value="1"/>
</dbReference>
<dbReference type="EMBL" id="CP096916">
    <property type="protein sequence ID" value="WBM39189.1"/>
    <property type="molecule type" value="Genomic_DNA"/>
</dbReference>
<evidence type="ECO:0000256" key="2">
    <source>
        <dbReference type="SAM" id="Phobius"/>
    </source>
</evidence>
<name>A0ABY7NAG3_ALCFA</name>
<evidence type="ECO:0000313" key="4">
    <source>
        <dbReference type="Proteomes" id="UP001211866"/>
    </source>
</evidence>